<name>A0A9W7APR1_9STRA</name>
<dbReference type="AlphaFoldDB" id="A0A9W7APR1"/>
<keyword evidence="4" id="KW-1185">Reference proteome</keyword>
<protein>
    <recommendedName>
        <fullName evidence="2">WW domain-containing protein</fullName>
    </recommendedName>
</protein>
<feature type="compositionally biased region" description="Polar residues" evidence="1">
    <location>
        <begin position="281"/>
        <end position="291"/>
    </location>
</feature>
<feature type="compositionally biased region" description="Basic and acidic residues" evidence="1">
    <location>
        <begin position="133"/>
        <end position="146"/>
    </location>
</feature>
<dbReference type="PROSITE" id="PS50020">
    <property type="entry name" value="WW_DOMAIN_2"/>
    <property type="match status" value="1"/>
</dbReference>
<proteinExistence type="predicted"/>
<evidence type="ECO:0000259" key="2">
    <source>
        <dbReference type="PROSITE" id="PS50020"/>
    </source>
</evidence>
<reference evidence="3" key="1">
    <citation type="submission" date="2022-07" db="EMBL/GenBank/DDBJ databases">
        <title>Genome analysis of Parmales, a sister group of diatoms, reveals the evolutionary specialization of diatoms from phago-mixotrophs to photoautotrophs.</title>
        <authorList>
            <person name="Ban H."/>
            <person name="Sato S."/>
            <person name="Yoshikawa S."/>
            <person name="Kazumasa Y."/>
            <person name="Nakamura Y."/>
            <person name="Ichinomiya M."/>
            <person name="Saitoh K."/>
            <person name="Sato N."/>
            <person name="Blanc-Mathieu R."/>
            <person name="Endo H."/>
            <person name="Kuwata A."/>
            <person name="Ogata H."/>
        </authorList>
    </citation>
    <scope>NUCLEOTIDE SEQUENCE</scope>
</reference>
<feature type="domain" description="WW" evidence="2">
    <location>
        <begin position="260"/>
        <end position="291"/>
    </location>
</feature>
<feature type="compositionally biased region" description="Basic and acidic residues" evidence="1">
    <location>
        <begin position="98"/>
        <end position="123"/>
    </location>
</feature>
<feature type="region of interest" description="Disordered" evidence="1">
    <location>
        <begin position="66"/>
        <end position="161"/>
    </location>
</feature>
<feature type="compositionally biased region" description="Basic and acidic residues" evidence="1">
    <location>
        <begin position="227"/>
        <end position="240"/>
    </location>
</feature>
<organism evidence="3 4">
    <name type="scientific">Triparma retinervis</name>
    <dbReference type="NCBI Taxonomy" id="2557542"/>
    <lineage>
        <taxon>Eukaryota</taxon>
        <taxon>Sar</taxon>
        <taxon>Stramenopiles</taxon>
        <taxon>Ochrophyta</taxon>
        <taxon>Bolidophyceae</taxon>
        <taxon>Parmales</taxon>
        <taxon>Triparmaceae</taxon>
        <taxon>Triparma</taxon>
    </lineage>
</organism>
<dbReference type="EMBL" id="BRXZ01002960">
    <property type="protein sequence ID" value="GMH73755.1"/>
    <property type="molecule type" value="Genomic_DNA"/>
</dbReference>
<feature type="compositionally biased region" description="Polar residues" evidence="1">
    <location>
        <begin position="86"/>
        <end position="95"/>
    </location>
</feature>
<evidence type="ECO:0000313" key="3">
    <source>
        <dbReference type="EMBL" id="GMH73755.1"/>
    </source>
</evidence>
<evidence type="ECO:0000313" key="4">
    <source>
        <dbReference type="Proteomes" id="UP001165082"/>
    </source>
</evidence>
<evidence type="ECO:0000256" key="1">
    <source>
        <dbReference type="SAM" id="MobiDB-lite"/>
    </source>
</evidence>
<dbReference type="InterPro" id="IPR001202">
    <property type="entry name" value="WW_dom"/>
</dbReference>
<dbReference type="Proteomes" id="UP001165082">
    <property type="component" value="Unassembled WGS sequence"/>
</dbReference>
<accession>A0A9W7APR1</accession>
<feature type="compositionally biased region" description="Basic and acidic residues" evidence="1">
    <location>
        <begin position="261"/>
        <end position="274"/>
    </location>
</feature>
<gene>
    <name evidence="3" type="ORF">TrRE_jg13347</name>
</gene>
<feature type="region of interest" description="Disordered" evidence="1">
    <location>
        <begin position="227"/>
        <end position="291"/>
    </location>
</feature>
<sequence length="291" mass="32833">MRDILNKFRLCKAIQKRYHNAFHRRQLSNGHLSFGTDDKVNVEMTKLSDGSAGSFTLNPVVTKKKLKYKKKRSTLSSSSFGEETRSPSTSSQNSLAALKEEGGHMGEEDEDRERSASTLKRLESGGFNAFKGKGNDRQKRGRKVAEEAQQAPEEQPFQDLRSVLTTASKQAREGLTTAKQLAKDGLANAKQQAEEAKATTKMQLGRARESMIQKGDAIIKKSEKDYYEREMKKKPADTTIKKIPQYEDLPPGPPSTPAPQHVREKWEEHTDHSTGRKYRHNTVTNESEWLP</sequence>
<comment type="caution">
    <text evidence="3">The sequence shown here is derived from an EMBL/GenBank/DDBJ whole genome shotgun (WGS) entry which is preliminary data.</text>
</comment>